<feature type="signal peptide" evidence="1">
    <location>
        <begin position="1"/>
        <end position="22"/>
    </location>
</feature>
<dbReference type="GO" id="GO:1903394">
    <property type="term" value="P:protein localization to kinetochore involved in kinetochore assembly"/>
    <property type="evidence" value="ECO:0007669"/>
    <property type="project" value="TreeGrafter"/>
</dbReference>
<dbReference type="GO" id="GO:0005828">
    <property type="term" value="C:kinetochore microtubule"/>
    <property type="evidence" value="ECO:0007669"/>
    <property type="project" value="TreeGrafter"/>
</dbReference>
<feature type="domain" description="RZZ complex subunit KNTC1/ROD C-terminal" evidence="2">
    <location>
        <begin position="25"/>
        <end position="120"/>
    </location>
</feature>
<dbReference type="OrthoDB" id="343783at2759"/>
<reference evidence="4" key="2">
    <citation type="submission" date="2025-08" db="UniProtKB">
        <authorList>
            <consortium name="RefSeq"/>
        </authorList>
    </citation>
    <scope>IDENTIFICATION</scope>
    <source>
        <tissue evidence="4">Blood</tissue>
    </source>
</reference>
<proteinExistence type="predicted"/>
<evidence type="ECO:0000313" key="4">
    <source>
        <dbReference type="RefSeq" id="XP_047005859.1"/>
    </source>
</evidence>
<dbReference type="GO" id="GO:0000070">
    <property type="term" value="P:mitotic sister chromatid segregation"/>
    <property type="evidence" value="ECO:0007669"/>
    <property type="project" value="TreeGrafter"/>
</dbReference>
<reference evidence="3" key="1">
    <citation type="journal article" date="2016" name="Nat. Commun.">
        <title>The channel catfish genome sequence provides insights into the evolution of scale formation in teleosts.</title>
        <authorList>
            <person name="Liu Z."/>
            <person name="Liu S."/>
            <person name="Yao J."/>
            <person name="Bao L."/>
            <person name="Zhang J."/>
            <person name="Li Y."/>
            <person name="Jiang C."/>
            <person name="Sun L."/>
            <person name="Wang R."/>
            <person name="Zhang Y."/>
            <person name="Zhou T."/>
            <person name="Zeng Q."/>
            <person name="Fu Q."/>
            <person name="Gao S."/>
            <person name="Li N."/>
            <person name="Koren S."/>
            <person name="Jiang Y."/>
            <person name="Zimin A."/>
            <person name="Xu P."/>
            <person name="Phillippy A.M."/>
            <person name="Geng X."/>
            <person name="Song L."/>
            <person name="Sun F."/>
            <person name="Li C."/>
            <person name="Wang X."/>
            <person name="Chen A."/>
            <person name="Jin Y."/>
            <person name="Yuan Z."/>
            <person name="Yang Y."/>
            <person name="Tan S."/>
            <person name="Peatman E."/>
            <person name="Lu J."/>
            <person name="Qin Z."/>
            <person name="Dunham R."/>
            <person name="Li Z."/>
            <person name="Sonstegard T."/>
            <person name="Feng J."/>
            <person name="Danzmann R.G."/>
            <person name="Schroeder S."/>
            <person name="Scheffler B."/>
            <person name="Duke M.V."/>
            <person name="Ballard L."/>
            <person name="Kucuktas H."/>
            <person name="Kaltenboeck L."/>
            <person name="Liu H."/>
            <person name="Armbruster J."/>
            <person name="Xie Y."/>
            <person name="Kirby M.L."/>
            <person name="Tian Y."/>
            <person name="Flanagan M.E."/>
            <person name="Mu W."/>
            <person name="Waldbieser G.C."/>
        </authorList>
    </citation>
    <scope>NUCLEOTIDE SEQUENCE [LARGE SCALE GENOMIC DNA]</scope>
    <source>
        <strain evidence="3">SDA103</strain>
    </source>
</reference>
<keyword evidence="3" id="KW-1185">Reference proteome</keyword>
<sequence>MVTVPCLFIFCAFAQFFSTVCLFPAPELNEETLPTLLLISKLMKVNLDKLYILTVNHVFKNKLMPLLLDQMKHSQGHGPSKDTNTVIQNIFKDALCIQNLELAAATMHKISQDLPAGRSSGSEIPRMRTSLHLLAY</sequence>
<dbReference type="PANTHER" id="PTHR15688:SF1">
    <property type="entry name" value="KINETOCHORE-ASSOCIATED PROTEIN 1"/>
    <property type="match status" value="1"/>
</dbReference>
<dbReference type="GO" id="GO:0031267">
    <property type="term" value="F:small GTPase binding"/>
    <property type="evidence" value="ECO:0007669"/>
    <property type="project" value="TreeGrafter"/>
</dbReference>
<protein>
    <submittedName>
        <fullName evidence="4">Kinetochore-associated protein 1-like</fullName>
    </submittedName>
</protein>
<accession>A0A979EFP7</accession>
<dbReference type="InterPro" id="IPR052802">
    <property type="entry name" value="KNTC1"/>
</dbReference>
<dbReference type="AlphaFoldDB" id="A0A979EFP7"/>
<dbReference type="GO" id="GO:0005737">
    <property type="term" value="C:cytoplasm"/>
    <property type="evidence" value="ECO:0007669"/>
    <property type="project" value="TreeGrafter"/>
</dbReference>
<gene>
    <name evidence="4" type="primary">LOC124626183</name>
</gene>
<dbReference type="KEGG" id="ipu:124626183"/>
<dbReference type="Pfam" id="PF10493">
    <property type="entry name" value="Rod_C"/>
    <property type="match status" value="1"/>
</dbReference>
<dbReference type="GeneID" id="124626183"/>
<dbReference type="PANTHER" id="PTHR15688">
    <property type="entry name" value="KINETOCHORE-ASSOCIATED PROTEIN 1"/>
    <property type="match status" value="1"/>
</dbReference>
<organism evidence="3 4">
    <name type="scientific">Ictalurus punctatus</name>
    <name type="common">Channel catfish</name>
    <name type="synonym">Silurus punctatus</name>
    <dbReference type="NCBI Taxonomy" id="7998"/>
    <lineage>
        <taxon>Eukaryota</taxon>
        <taxon>Metazoa</taxon>
        <taxon>Chordata</taxon>
        <taxon>Craniata</taxon>
        <taxon>Vertebrata</taxon>
        <taxon>Euteleostomi</taxon>
        <taxon>Actinopterygii</taxon>
        <taxon>Neopterygii</taxon>
        <taxon>Teleostei</taxon>
        <taxon>Ostariophysi</taxon>
        <taxon>Siluriformes</taxon>
        <taxon>Ictaluridae</taxon>
        <taxon>Ictalurus</taxon>
    </lineage>
</organism>
<feature type="chain" id="PRO_5036709640" evidence="1">
    <location>
        <begin position="23"/>
        <end position="136"/>
    </location>
</feature>
<dbReference type="GO" id="GO:1990423">
    <property type="term" value="C:RZZ complex"/>
    <property type="evidence" value="ECO:0007669"/>
    <property type="project" value="TreeGrafter"/>
</dbReference>
<dbReference type="GO" id="GO:0007094">
    <property type="term" value="P:mitotic spindle assembly checkpoint signaling"/>
    <property type="evidence" value="ECO:0007669"/>
    <property type="project" value="TreeGrafter"/>
</dbReference>
<dbReference type="RefSeq" id="XP_047005859.1">
    <property type="nucleotide sequence ID" value="XM_047149903.2"/>
</dbReference>
<keyword evidence="1" id="KW-0732">Signal</keyword>
<evidence type="ECO:0000256" key="1">
    <source>
        <dbReference type="SAM" id="SignalP"/>
    </source>
</evidence>
<dbReference type="InterPro" id="IPR019527">
    <property type="entry name" value="RZZ-complex_KNTC1/ROD_C"/>
</dbReference>
<dbReference type="Proteomes" id="UP000221080">
    <property type="component" value="Chromosome 22"/>
</dbReference>
<evidence type="ECO:0000313" key="3">
    <source>
        <dbReference type="Proteomes" id="UP000221080"/>
    </source>
</evidence>
<name>A0A979EFP7_ICTPU</name>
<evidence type="ECO:0000259" key="2">
    <source>
        <dbReference type="Pfam" id="PF10493"/>
    </source>
</evidence>